<protein>
    <recommendedName>
        <fullName evidence="4">Glycosyltransferase RgtA/B/C/D-like domain-containing protein</fullName>
    </recommendedName>
</protein>
<dbReference type="EMBL" id="MHQJ01000051">
    <property type="protein sequence ID" value="OHA00332.1"/>
    <property type="molecule type" value="Genomic_DNA"/>
</dbReference>
<organism evidence="2 3">
    <name type="scientific">Candidatus Sungbacteria bacterium RIFCSPHIGHO2_02_FULL_49_12</name>
    <dbReference type="NCBI Taxonomy" id="1802271"/>
    <lineage>
        <taxon>Bacteria</taxon>
        <taxon>Candidatus Sungiibacteriota</taxon>
    </lineage>
</organism>
<evidence type="ECO:0000313" key="3">
    <source>
        <dbReference type="Proteomes" id="UP000177362"/>
    </source>
</evidence>
<feature type="transmembrane region" description="Helical" evidence="1">
    <location>
        <begin position="61"/>
        <end position="80"/>
    </location>
</feature>
<keyword evidence="1" id="KW-1133">Transmembrane helix</keyword>
<keyword evidence="1" id="KW-0812">Transmembrane</keyword>
<reference evidence="2 3" key="1">
    <citation type="journal article" date="2016" name="Nat. Commun.">
        <title>Thousands of microbial genomes shed light on interconnected biogeochemical processes in an aquifer system.</title>
        <authorList>
            <person name="Anantharaman K."/>
            <person name="Brown C.T."/>
            <person name="Hug L.A."/>
            <person name="Sharon I."/>
            <person name="Castelle C.J."/>
            <person name="Probst A.J."/>
            <person name="Thomas B.C."/>
            <person name="Singh A."/>
            <person name="Wilkins M.J."/>
            <person name="Karaoz U."/>
            <person name="Brodie E.L."/>
            <person name="Williams K.H."/>
            <person name="Hubbard S.S."/>
            <person name="Banfield J.F."/>
        </authorList>
    </citation>
    <scope>NUCLEOTIDE SEQUENCE [LARGE SCALE GENOMIC DNA]</scope>
</reference>
<dbReference type="Proteomes" id="UP000177362">
    <property type="component" value="Unassembled WGS sequence"/>
</dbReference>
<feature type="transmembrane region" description="Helical" evidence="1">
    <location>
        <begin position="163"/>
        <end position="182"/>
    </location>
</feature>
<name>A0A1G2KNW2_9BACT</name>
<feature type="transmembrane region" description="Helical" evidence="1">
    <location>
        <begin position="26"/>
        <end position="49"/>
    </location>
</feature>
<feature type="transmembrane region" description="Helical" evidence="1">
    <location>
        <begin position="107"/>
        <end position="128"/>
    </location>
</feature>
<keyword evidence="1" id="KW-0472">Membrane</keyword>
<gene>
    <name evidence="2" type="ORF">A3C11_01295</name>
</gene>
<evidence type="ECO:0000313" key="2">
    <source>
        <dbReference type="EMBL" id="OHA00332.1"/>
    </source>
</evidence>
<sequence>MSLILPLAILLAWHISEKGGSWRTYSLLFICSILALLTRLDISAVILAAEFFFLLFADRRAALTIVAAGVLGVMLNPFWWNAPALYASALFEKYLFYLRDISSSLTLWQLLYSAPISALGVAIAAVSLSQKRALPLPRNFLLWLLTMSLITFALLWRSAYHPIWYFLPLIVIWQILCPLLLLSLFERRAREEWIVILFCILSFAIAMIMIPFSVAWA</sequence>
<proteinExistence type="predicted"/>
<comment type="caution">
    <text evidence="2">The sequence shown here is derived from an EMBL/GenBank/DDBJ whole genome shotgun (WGS) entry which is preliminary data.</text>
</comment>
<dbReference type="AlphaFoldDB" id="A0A1G2KNW2"/>
<feature type="transmembrane region" description="Helical" evidence="1">
    <location>
        <begin position="194"/>
        <end position="216"/>
    </location>
</feature>
<feature type="transmembrane region" description="Helical" evidence="1">
    <location>
        <begin position="140"/>
        <end position="157"/>
    </location>
</feature>
<accession>A0A1G2KNW2</accession>
<evidence type="ECO:0008006" key="4">
    <source>
        <dbReference type="Google" id="ProtNLM"/>
    </source>
</evidence>
<evidence type="ECO:0000256" key="1">
    <source>
        <dbReference type="SAM" id="Phobius"/>
    </source>
</evidence>